<accession>A0AA36MVG2</accession>
<reference evidence="2" key="1">
    <citation type="submission" date="2023-08" db="EMBL/GenBank/DDBJ databases">
        <authorList>
            <person name="Chen Y."/>
            <person name="Shah S."/>
            <person name="Dougan E. K."/>
            <person name="Thang M."/>
            <person name="Chan C."/>
        </authorList>
    </citation>
    <scope>NUCLEOTIDE SEQUENCE</scope>
</reference>
<keyword evidence="3" id="KW-1185">Reference proteome</keyword>
<feature type="non-terminal residue" evidence="2">
    <location>
        <position position="1"/>
    </location>
</feature>
<evidence type="ECO:0000256" key="1">
    <source>
        <dbReference type="SAM" id="MobiDB-lite"/>
    </source>
</evidence>
<name>A0AA36MVG2_9DINO</name>
<feature type="compositionally biased region" description="Pro residues" evidence="1">
    <location>
        <begin position="10"/>
        <end position="20"/>
    </location>
</feature>
<dbReference type="Proteomes" id="UP001178507">
    <property type="component" value="Unassembled WGS sequence"/>
</dbReference>
<organism evidence="2 3">
    <name type="scientific">Effrenium voratum</name>
    <dbReference type="NCBI Taxonomy" id="2562239"/>
    <lineage>
        <taxon>Eukaryota</taxon>
        <taxon>Sar</taxon>
        <taxon>Alveolata</taxon>
        <taxon>Dinophyceae</taxon>
        <taxon>Suessiales</taxon>
        <taxon>Symbiodiniaceae</taxon>
        <taxon>Effrenium</taxon>
    </lineage>
</organism>
<feature type="region of interest" description="Disordered" evidence="1">
    <location>
        <begin position="1"/>
        <end position="29"/>
    </location>
</feature>
<evidence type="ECO:0000313" key="2">
    <source>
        <dbReference type="EMBL" id="CAJ1381839.1"/>
    </source>
</evidence>
<feature type="non-terminal residue" evidence="2">
    <location>
        <position position="536"/>
    </location>
</feature>
<dbReference type="AlphaFoldDB" id="A0AA36MVG2"/>
<protein>
    <submittedName>
        <fullName evidence="2">Uncharacterized protein</fullName>
    </submittedName>
</protein>
<gene>
    <name evidence="2" type="ORF">EVOR1521_LOCUS9400</name>
</gene>
<evidence type="ECO:0000313" key="3">
    <source>
        <dbReference type="Proteomes" id="UP001178507"/>
    </source>
</evidence>
<sequence>EVIPAKRPKPQPAKQPPHPWTEPDSSWTGAAEKQMRQLIPHLHEILPIVLRESKLPEYAAVTDLLQLPPLEIKGGSDKGQSSAFRERWRESNAALAIRSCEMYEAAGVLWWLHTFPQENDAQTQHMQWDDVVAYSDRLCQLVKGKVVTTSLIPCYVWAQDADKLELESSFPSGLNVVGPALLPLWGLLLALMREVTRAQGSRDFGMVRLLLEAARSLPLRLAILHSKAELARLSITFSHDNRINLAMSDTFVTWLPKYCLAMQDFTGKVGEIQTYLSQKGIKFEGKDLNENVVKAARLGQQYLLSDSVQEAIAELQRKHGRAALTEHYTSLLRLMLAMQSVLKKLGMEPSSEALAWVIDYTCLALDQNWISLASLKKSDSWGDSKSTTTLTWGQATILKYAAVHHVKSIIDALTEDVNARKELHDAMDFFVSVQLFGKRMVASSGQSEEKDDQAGTAMDSMSSFARSLAEWLHALLACDLEEEFQSLWLQAGSDAFQKALKDITSPPEDSGEWGKYVAKFMSEMELMHETATMAAT</sequence>
<dbReference type="EMBL" id="CAUJNA010000845">
    <property type="protein sequence ID" value="CAJ1381839.1"/>
    <property type="molecule type" value="Genomic_DNA"/>
</dbReference>
<proteinExistence type="predicted"/>
<comment type="caution">
    <text evidence="2">The sequence shown here is derived from an EMBL/GenBank/DDBJ whole genome shotgun (WGS) entry which is preliminary data.</text>
</comment>